<keyword evidence="1" id="KW-0812">Transmembrane</keyword>
<protein>
    <submittedName>
        <fullName evidence="2">Uncharacterized protein</fullName>
    </submittedName>
</protein>
<name>A0A195ECH6_9HYME</name>
<reference evidence="2 3" key="1">
    <citation type="submission" date="2015-09" db="EMBL/GenBank/DDBJ databases">
        <title>Trachymyrmex cornetzi WGS genome.</title>
        <authorList>
            <person name="Nygaard S."/>
            <person name="Hu H."/>
            <person name="Boomsma J."/>
            <person name="Zhang G."/>
        </authorList>
    </citation>
    <scope>NUCLEOTIDE SEQUENCE [LARGE SCALE GENOMIC DNA]</scope>
    <source>
        <strain evidence="2">Tcor2-1</strain>
        <tissue evidence="2">Whole body</tissue>
    </source>
</reference>
<gene>
    <name evidence="2" type="ORF">ALC57_04701</name>
</gene>
<evidence type="ECO:0000256" key="1">
    <source>
        <dbReference type="SAM" id="Phobius"/>
    </source>
</evidence>
<dbReference type="EMBL" id="KQ979074">
    <property type="protein sequence ID" value="KYN22918.1"/>
    <property type="molecule type" value="Genomic_DNA"/>
</dbReference>
<sequence>MLHARTDLIFPFGGAQFHETFGTSLWHRAIPYEIAGAYTMHWSEKKTKKYIRDPISIRPTVTIFTNSPTFGCGGRSSGMKELYRREQGGNPFNLSLCTATRANSCKERKDTPGIAFSGGASTGNEITGLPLKLARLANNRAYYVAFVSTALLSPCAAKARLALHVFLSVFAKGIWARIVVGYFFPWYPSAMDKVSSHFARSPFAHPRAVFFSSSWLSPLPCLSIFQRFALASVTLAPRSRPLPLPFILLFLCIFFGVFCAVRETSSACRNEFHVSTDSLIAGGLDDRVNRRQRTSFFLSTFFTLKILM</sequence>
<proteinExistence type="predicted"/>
<keyword evidence="3" id="KW-1185">Reference proteome</keyword>
<organism evidence="2 3">
    <name type="scientific">Trachymyrmex cornetzi</name>
    <dbReference type="NCBI Taxonomy" id="471704"/>
    <lineage>
        <taxon>Eukaryota</taxon>
        <taxon>Metazoa</taxon>
        <taxon>Ecdysozoa</taxon>
        <taxon>Arthropoda</taxon>
        <taxon>Hexapoda</taxon>
        <taxon>Insecta</taxon>
        <taxon>Pterygota</taxon>
        <taxon>Neoptera</taxon>
        <taxon>Endopterygota</taxon>
        <taxon>Hymenoptera</taxon>
        <taxon>Apocrita</taxon>
        <taxon>Aculeata</taxon>
        <taxon>Formicoidea</taxon>
        <taxon>Formicidae</taxon>
        <taxon>Myrmicinae</taxon>
        <taxon>Trachymyrmex</taxon>
    </lineage>
</organism>
<keyword evidence="1" id="KW-0472">Membrane</keyword>
<dbReference type="Proteomes" id="UP000078492">
    <property type="component" value="Unassembled WGS sequence"/>
</dbReference>
<keyword evidence="1" id="KW-1133">Transmembrane helix</keyword>
<evidence type="ECO:0000313" key="2">
    <source>
        <dbReference type="EMBL" id="KYN22918.1"/>
    </source>
</evidence>
<accession>A0A195ECH6</accession>
<evidence type="ECO:0000313" key="3">
    <source>
        <dbReference type="Proteomes" id="UP000078492"/>
    </source>
</evidence>
<feature type="transmembrane region" description="Helical" evidence="1">
    <location>
        <begin position="165"/>
        <end position="187"/>
    </location>
</feature>
<dbReference type="AlphaFoldDB" id="A0A195ECH6"/>
<feature type="transmembrane region" description="Helical" evidence="1">
    <location>
        <begin position="242"/>
        <end position="261"/>
    </location>
</feature>